<dbReference type="Gene3D" id="3.40.220.10">
    <property type="entry name" value="Leucine Aminopeptidase, subunit E, domain 1"/>
    <property type="match status" value="1"/>
</dbReference>
<dbReference type="InterPro" id="IPR011356">
    <property type="entry name" value="Leucine_aapep/pepB"/>
</dbReference>
<dbReference type="GO" id="GO:0070006">
    <property type="term" value="F:metalloaminopeptidase activity"/>
    <property type="evidence" value="ECO:0007669"/>
    <property type="project" value="InterPro"/>
</dbReference>
<feature type="binding site" evidence="8">
    <location>
        <position position="259"/>
    </location>
    <ligand>
        <name>Mn(2+)</name>
        <dbReference type="ChEBI" id="CHEBI:29035"/>
        <label>1</label>
    </ligand>
</feature>
<keyword evidence="6 8" id="KW-0378">Hydrolase</keyword>
<comment type="catalytic activity">
    <reaction evidence="2 8">
        <text>Release of an N-terminal amino acid, preferentially leucine, but not glutamic or aspartic acids.</text>
        <dbReference type="EC" id="3.4.11.10"/>
    </reaction>
</comment>
<dbReference type="SUPFAM" id="SSF53187">
    <property type="entry name" value="Zn-dependent exopeptidases"/>
    <property type="match status" value="1"/>
</dbReference>
<evidence type="ECO:0000259" key="9">
    <source>
        <dbReference type="PROSITE" id="PS00631"/>
    </source>
</evidence>
<evidence type="ECO:0000256" key="2">
    <source>
        <dbReference type="ARBA" id="ARBA00000967"/>
    </source>
</evidence>
<comment type="function">
    <text evidence="8">Presumably involved in the processing and regular turnover of intracellular proteins. Catalyzes the removal of unsubstituted N-terminal amino acids from various peptides.</text>
</comment>
<feature type="domain" description="Cytosol aminopeptidase" evidence="9">
    <location>
        <begin position="334"/>
        <end position="341"/>
    </location>
</feature>
<name>A0A0G4K9D5_9SPIR</name>
<dbReference type="SUPFAM" id="SSF52949">
    <property type="entry name" value="Macro domain-like"/>
    <property type="match status" value="1"/>
</dbReference>
<dbReference type="EC" id="3.4.11.10" evidence="8"/>
<evidence type="ECO:0000256" key="8">
    <source>
        <dbReference type="HAMAP-Rule" id="MF_00181"/>
    </source>
</evidence>
<comment type="catalytic activity">
    <reaction evidence="1 8">
        <text>Release of an N-terminal amino acid, Xaa-|-Yaa-, in which Xaa is preferably Leu, but may be other amino acids including Pro although not Arg or Lys, and Yaa may be Pro. Amino acid amides and methyl esters are also readily hydrolyzed, but rates on arylamides are exceedingly low.</text>
        <dbReference type="EC" id="3.4.11.1"/>
    </reaction>
</comment>
<dbReference type="Proteomes" id="UP000043763">
    <property type="component" value="Unassembled WGS sequence"/>
</dbReference>
<gene>
    <name evidence="8" type="primary">pepA</name>
    <name evidence="10" type="ORF">BRSU_2249</name>
</gene>
<dbReference type="InterPro" id="IPR023042">
    <property type="entry name" value="Peptidase_M17_leu_NH2_pept"/>
</dbReference>
<evidence type="ECO:0000256" key="6">
    <source>
        <dbReference type="ARBA" id="ARBA00022801"/>
    </source>
</evidence>
<dbReference type="EMBL" id="CVLB01000002">
    <property type="protein sequence ID" value="CRF34790.1"/>
    <property type="molecule type" value="Genomic_DNA"/>
</dbReference>
<feature type="active site" evidence="8">
    <location>
        <position position="340"/>
    </location>
</feature>
<accession>A0A0G4K9D5</accession>
<dbReference type="HAMAP" id="MF_00181">
    <property type="entry name" value="Cytosol_peptidase_M17"/>
    <property type="match status" value="1"/>
</dbReference>
<keyword evidence="5 8" id="KW-0645">Protease</keyword>
<organism evidence="10 11">
    <name type="scientific">Brachyspira suanatina</name>
    <dbReference type="NCBI Taxonomy" id="381802"/>
    <lineage>
        <taxon>Bacteria</taxon>
        <taxon>Pseudomonadati</taxon>
        <taxon>Spirochaetota</taxon>
        <taxon>Spirochaetia</taxon>
        <taxon>Brachyspirales</taxon>
        <taxon>Brachyspiraceae</taxon>
        <taxon>Brachyspira</taxon>
    </lineage>
</organism>
<feature type="binding site" evidence="8">
    <location>
        <position position="336"/>
    </location>
    <ligand>
        <name>Mn(2+)</name>
        <dbReference type="ChEBI" id="CHEBI:29035"/>
        <label>1</label>
    </ligand>
</feature>
<dbReference type="GO" id="GO:0006508">
    <property type="term" value="P:proteolysis"/>
    <property type="evidence" value="ECO:0007669"/>
    <property type="project" value="UniProtKB-KW"/>
</dbReference>
<dbReference type="InterPro" id="IPR043472">
    <property type="entry name" value="Macro_dom-like"/>
</dbReference>
<keyword evidence="8" id="KW-0479">Metal-binding</keyword>
<feature type="active site" evidence="8">
    <location>
        <position position="266"/>
    </location>
</feature>
<dbReference type="PANTHER" id="PTHR11963:SF23">
    <property type="entry name" value="CYTOSOL AMINOPEPTIDASE"/>
    <property type="match status" value="1"/>
</dbReference>
<dbReference type="OrthoDB" id="9809354at2"/>
<dbReference type="CDD" id="cd00433">
    <property type="entry name" value="Peptidase_M17"/>
    <property type="match status" value="1"/>
</dbReference>
<keyword evidence="8" id="KW-0963">Cytoplasm</keyword>
<comment type="similarity">
    <text evidence="3 8">Belongs to the peptidase M17 family.</text>
</comment>
<dbReference type="PROSITE" id="PS00631">
    <property type="entry name" value="CYTOSOL_AP"/>
    <property type="match status" value="1"/>
</dbReference>
<evidence type="ECO:0000313" key="11">
    <source>
        <dbReference type="Proteomes" id="UP000043763"/>
    </source>
</evidence>
<sequence length="491" mass="54179">MKLKHTINFIKKHTVAVFVKVEKEQLKVCSFNEEYIKLFNSLVKDKYYNTSTPFAFAFASNTRVIYITYKEVKNYMYETWKNAGASLVKIMKDLHIDDIEVDMAELFAEIASEESYIQFCLGILLSSYSFDNYLGNKRLKEQSNIKNILLVSEHKKDTENAISKANQIASSIFWARDMVNEPSNVINSLTFVDRAKKQAESRKITTTVLTEKELKTLGMNGILGVNAGSKNPPRVFIAQYKKAKAKKHILLVGKGITFDTGGMVLKPSTSMLGMKDDMAGAAAVCGALFLISDMNLEANVTVICPLTDNKTGSAAINPGDILKMYNGVTVEVVNTDAEGRLILADALAYGIKKYNPDFVIDIATLTGACSIALGKHASGLLSNDEALSAALKEAGNDTYERVWELPMFDEYKEDIRSDIADIKNSGGRYAGVITAAQFLSYFTEGARWAHLDIAGTDMSDVNVKYISKGATGVGVYLLAKTVEKLVDIDKF</sequence>
<evidence type="ECO:0000256" key="7">
    <source>
        <dbReference type="ARBA" id="ARBA00023211"/>
    </source>
</evidence>
<feature type="binding site" evidence="8">
    <location>
        <position position="338"/>
    </location>
    <ligand>
        <name>Mn(2+)</name>
        <dbReference type="ChEBI" id="CHEBI:29035"/>
        <label>2</label>
    </ligand>
</feature>
<evidence type="ECO:0000313" key="10">
    <source>
        <dbReference type="EMBL" id="CRF34790.1"/>
    </source>
</evidence>
<dbReference type="EC" id="3.4.11.1" evidence="8"/>
<keyword evidence="11" id="KW-1185">Reference proteome</keyword>
<reference evidence="11" key="1">
    <citation type="submission" date="2015-04" db="EMBL/GenBank/DDBJ databases">
        <authorList>
            <person name="Mushtaq Mamoona"/>
        </authorList>
    </citation>
    <scope>NUCLEOTIDE SEQUENCE [LARGE SCALE GENOMIC DNA]</scope>
    <source>
        <strain evidence="11">AN4859/03</strain>
    </source>
</reference>
<keyword evidence="4 8" id="KW-0031">Aminopeptidase</keyword>
<dbReference type="GO" id="GO:0030145">
    <property type="term" value="F:manganese ion binding"/>
    <property type="evidence" value="ECO:0007669"/>
    <property type="project" value="UniProtKB-UniRule"/>
</dbReference>
<evidence type="ECO:0000256" key="5">
    <source>
        <dbReference type="ARBA" id="ARBA00022670"/>
    </source>
</evidence>
<evidence type="ECO:0000256" key="3">
    <source>
        <dbReference type="ARBA" id="ARBA00009528"/>
    </source>
</evidence>
<dbReference type="GO" id="GO:0005737">
    <property type="term" value="C:cytoplasm"/>
    <property type="evidence" value="ECO:0007669"/>
    <property type="project" value="UniProtKB-SubCell"/>
</dbReference>
<comment type="subcellular location">
    <subcellularLocation>
        <location evidence="8">Cytoplasm</location>
    </subcellularLocation>
</comment>
<evidence type="ECO:0000256" key="4">
    <source>
        <dbReference type="ARBA" id="ARBA00022438"/>
    </source>
</evidence>
<feature type="binding site" evidence="8">
    <location>
        <position position="277"/>
    </location>
    <ligand>
        <name>Mn(2+)</name>
        <dbReference type="ChEBI" id="CHEBI:29035"/>
        <label>2</label>
    </ligand>
</feature>
<comment type="cofactor">
    <cofactor evidence="8">
        <name>Mn(2+)</name>
        <dbReference type="ChEBI" id="CHEBI:29035"/>
    </cofactor>
    <text evidence="8">Binds 2 manganese ions per subunit.</text>
</comment>
<evidence type="ECO:0000256" key="1">
    <source>
        <dbReference type="ARBA" id="ARBA00000135"/>
    </source>
</evidence>
<dbReference type="RefSeq" id="WP_048595410.1">
    <property type="nucleotide sequence ID" value="NZ_CVLB01000002.1"/>
</dbReference>
<feature type="binding site" evidence="8">
    <location>
        <position position="259"/>
    </location>
    <ligand>
        <name>Mn(2+)</name>
        <dbReference type="ChEBI" id="CHEBI:29035"/>
        <label>2</label>
    </ligand>
</feature>
<dbReference type="InterPro" id="IPR000819">
    <property type="entry name" value="Peptidase_M17_C"/>
</dbReference>
<dbReference type="PANTHER" id="PTHR11963">
    <property type="entry name" value="LEUCINE AMINOPEPTIDASE-RELATED"/>
    <property type="match status" value="1"/>
</dbReference>
<feature type="binding site" evidence="8">
    <location>
        <position position="254"/>
    </location>
    <ligand>
        <name>Mn(2+)</name>
        <dbReference type="ChEBI" id="CHEBI:29035"/>
        <label>2</label>
    </ligand>
</feature>
<feature type="binding site" evidence="8">
    <location>
        <position position="338"/>
    </location>
    <ligand>
        <name>Mn(2+)</name>
        <dbReference type="ChEBI" id="CHEBI:29035"/>
        <label>1</label>
    </ligand>
</feature>
<dbReference type="AlphaFoldDB" id="A0A0G4K9D5"/>
<dbReference type="PRINTS" id="PR00481">
    <property type="entry name" value="LAMNOPPTDASE"/>
</dbReference>
<keyword evidence="7 8" id="KW-0464">Manganese</keyword>
<proteinExistence type="inferred from homology"/>
<dbReference type="Gene3D" id="3.40.630.10">
    <property type="entry name" value="Zn peptidases"/>
    <property type="match status" value="1"/>
</dbReference>
<dbReference type="Pfam" id="PF00883">
    <property type="entry name" value="Peptidase_M17"/>
    <property type="match status" value="1"/>
</dbReference>
<protein>
    <recommendedName>
        <fullName evidence="8">Probable cytosol aminopeptidase</fullName>
        <ecNumber evidence="8">3.4.11.1</ecNumber>
    </recommendedName>
    <alternativeName>
        <fullName evidence="8">Leucine aminopeptidase</fullName>
        <shortName evidence="8">LAP</shortName>
        <ecNumber evidence="8">3.4.11.10</ecNumber>
    </alternativeName>
    <alternativeName>
        <fullName evidence="8">Leucyl aminopeptidase</fullName>
    </alternativeName>
</protein>